<name>C8X8J7_NAKMY</name>
<dbReference type="SUPFAM" id="SSF88697">
    <property type="entry name" value="PUA domain-like"/>
    <property type="match status" value="1"/>
</dbReference>
<evidence type="ECO:0000313" key="2">
    <source>
        <dbReference type="EMBL" id="ACV79052.1"/>
    </source>
</evidence>
<accession>C8X8J7</accession>
<keyword evidence="3" id="KW-1185">Reference proteome</keyword>
<dbReference type="Proteomes" id="UP000002218">
    <property type="component" value="Chromosome"/>
</dbReference>
<evidence type="ECO:0000259" key="1">
    <source>
        <dbReference type="Pfam" id="PF04266"/>
    </source>
</evidence>
<dbReference type="RefSeq" id="WP_015747931.1">
    <property type="nucleotide sequence ID" value="NC_013235.1"/>
</dbReference>
<dbReference type="eggNOG" id="COG4933">
    <property type="taxonomic scope" value="Bacteria"/>
</dbReference>
<reference evidence="2 3" key="2">
    <citation type="journal article" date="2010" name="Stand. Genomic Sci.">
        <title>Complete genome sequence of Nakamurella multipartita type strain (Y-104).</title>
        <authorList>
            <person name="Tice H."/>
            <person name="Mayilraj S."/>
            <person name="Sims D."/>
            <person name="Lapidus A."/>
            <person name="Nolan M."/>
            <person name="Lucas S."/>
            <person name="Glavina Del Rio T."/>
            <person name="Copeland A."/>
            <person name="Cheng J.F."/>
            <person name="Meincke L."/>
            <person name="Bruce D."/>
            <person name="Goodwin L."/>
            <person name="Pitluck S."/>
            <person name="Ivanova N."/>
            <person name="Mavromatis K."/>
            <person name="Ovchinnikova G."/>
            <person name="Pati A."/>
            <person name="Chen A."/>
            <person name="Palaniappan K."/>
            <person name="Land M."/>
            <person name="Hauser L."/>
            <person name="Chang Y.J."/>
            <person name="Jeffries C.D."/>
            <person name="Detter J.C."/>
            <person name="Brettin T."/>
            <person name="Rohde M."/>
            <person name="Goker M."/>
            <person name="Bristow J."/>
            <person name="Eisen J.A."/>
            <person name="Markowitz V."/>
            <person name="Hugenholtz P."/>
            <person name="Kyrpides N.C."/>
            <person name="Klenk H.P."/>
            <person name="Chen F."/>
        </authorList>
    </citation>
    <scope>NUCLEOTIDE SEQUENCE [LARGE SCALE GENOMIC DNA]</scope>
    <source>
        <strain evidence="3">ATCC 700099 / DSM 44233 / CIP 104796 / JCM 9543 / NBRC 105858 / Y-104</strain>
    </source>
</reference>
<sequence length="156" mass="17305">MTSPELGRIMLISVHPRHVERILDGTKTVELRRTKPAIDPGQPAVIYATMPSGALVATCRIAAVEVSAPSRLWRTVGSAAQVSRAEFDRYYCNSTIAVALHLNDVRPLSDPVTLGQLRARSRFHPPQTWHFVNERDLRFMLGGHPSAHVMAELITC</sequence>
<dbReference type="AlphaFoldDB" id="C8X8J7"/>
<dbReference type="HOGENOM" id="CLU_135561_0_0_11"/>
<proteinExistence type="predicted"/>
<organism evidence="2 3">
    <name type="scientific">Nakamurella multipartita (strain ATCC 700099 / DSM 44233 / CIP 104796 / JCM 9543 / NBRC 105858 / Y-104)</name>
    <name type="common">Microsphaera multipartita</name>
    <dbReference type="NCBI Taxonomy" id="479431"/>
    <lineage>
        <taxon>Bacteria</taxon>
        <taxon>Bacillati</taxon>
        <taxon>Actinomycetota</taxon>
        <taxon>Actinomycetes</taxon>
        <taxon>Nakamurellales</taxon>
        <taxon>Nakamurellaceae</taxon>
        <taxon>Nakamurella</taxon>
    </lineage>
</organism>
<evidence type="ECO:0000313" key="3">
    <source>
        <dbReference type="Proteomes" id="UP000002218"/>
    </source>
</evidence>
<dbReference type="InterPro" id="IPR015947">
    <property type="entry name" value="PUA-like_sf"/>
</dbReference>
<dbReference type="KEGG" id="nml:Namu_2706"/>
<dbReference type="STRING" id="479431.Namu_2706"/>
<reference evidence="3" key="1">
    <citation type="submission" date="2009-09" db="EMBL/GenBank/DDBJ databases">
        <title>The complete genome of Nakamurella multipartita DSM 44233.</title>
        <authorList>
            <consortium name="US DOE Joint Genome Institute (JGI-PGF)"/>
            <person name="Lucas S."/>
            <person name="Copeland A."/>
            <person name="Lapidus A."/>
            <person name="Glavina del Rio T."/>
            <person name="Dalin E."/>
            <person name="Tice H."/>
            <person name="Bruce D."/>
            <person name="Goodwin L."/>
            <person name="Pitluck S."/>
            <person name="Kyrpides N."/>
            <person name="Mavromatis K."/>
            <person name="Ivanova N."/>
            <person name="Ovchinnikova G."/>
            <person name="Sims D."/>
            <person name="Meincke L."/>
            <person name="Brettin T."/>
            <person name="Detter J.C."/>
            <person name="Han C."/>
            <person name="Larimer F."/>
            <person name="Land M."/>
            <person name="Hauser L."/>
            <person name="Markowitz V."/>
            <person name="Cheng J.-F."/>
            <person name="Hugenholtz P."/>
            <person name="Woyke T."/>
            <person name="Wu D."/>
            <person name="Klenk H.-P."/>
            <person name="Eisen J.A."/>
        </authorList>
    </citation>
    <scope>NUCLEOTIDE SEQUENCE [LARGE SCALE GENOMIC DNA]</scope>
    <source>
        <strain evidence="3">ATCC 700099 / DSM 44233 / CIP 104796 / JCM 9543 / NBRC 105858 / Y-104</strain>
    </source>
</reference>
<protein>
    <recommendedName>
        <fullName evidence="1">ASCH domain-containing protein</fullName>
    </recommendedName>
</protein>
<gene>
    <name evidence="2" type="ordered locus">Namu_2706</name>
</gene>
<feature type="domain" description="ASCH" evidence="1">
    <location>
        <begin position="12"/>
        <end position="67"/>
    </location>
</feature>
<dbReference type="Pfam" id="PF04266">
    <property type="entry name" value="ASCH"/>
    <property type="match status" value="1"/>
</dbReference>
<dbReference type="EMBL" id="CP001737">
    <property type="protein sequence ID" value="ACV79052.1"/>
    <property type="molecule type" value="Genomic_DNA"/>
</dbReference>
<dbReference type="InterPro" id="IPR007374">
    <property type="entry name" value="ASCH_domain"/>
</dbReference>
<dbReference type="Gene3D" id="2.30.130.30">
    <property type="entry name" value="Hypothetical protein"/>
    <property type="match status" value="1"/>
</dbReference>
<dbReference type="InParanoid" id="C8X8J7"/>